<dbReference type="Gene3D" id="3.40.30.10">
    <property type="entry name" value="Glutaredoxin"/>
    <property type="match status" value="1"/>
</dbReference>
<proteinExistence type="inferred from homology"/>
<evidence type="ECO:0000256" key="1">
    <source>
        <dbReference type="ARBA" id="ARBA00003701"/>
    </source>
</evidence>
<name>Q23J83_TETTS</name>
<dbReference type="OrthoDB" id="410118at2759"/>
<dbReference type="InterPro" id="IPR004045">
    <property type="entry name" value="Glutathione_S-Trfase_N"/>
</dbReference>
<keyword evidence="9" id="KW-1185">Reference proteome</keyword>
<dbReference type="PROSITE" id="PS50405">
    <property type="entry name" value="GST_CTER"/>
    <property type="match status" value="1"/>
</dbReference>
<dbReference type="InterPro" id="IPR004046">
    <property type="entry name" value="GST_C"/>
</dbReference>
<dbReference type="GO" id="GO:0004364">
    <property type="term" value="F:glutathione transferase activity"/>
    <property type="evidence" value="ECO:0007669"/>
    <property type="project" value="UniProtKB-EC"/>
</dbReference>
<evidence type="ECO:0000256" key="3">
    <source>
        <dbReference type="ARBA" id="ARBA00012452"/>
    </source>
</evidence>
<feature type="domain" description="GST N-terminal" evidence="6">
    <location>
        <begin position="5"/>
        <end position="86"/>
    </location>
</feature>
<dbReference type="HOGENOM" id="CLU_039475_2_0_1"/>
<evidence type="ECO:0000256" key="4">
    <source>
        <dbReference type="ARBA" id="ARBA00022679"/>
    </source>
</evidence>
<dbReference type="PROSITE" id="PS50404">
    <property type="entry name" value="GST_NTER"/>
    <property type="match status" value="1"/>
</dbReference>
<keyword evidence="4" id="KW-0808">Transferase</keyword>
<dbReference type="EMBL" id="GG662691">
    <property type="protein sequence ID" value="EAR96621.1"/>
    <property type="molecule type" value="Genomic_DNA"/>
</dbReference>
<dbReference type="AlphaFoldDB" id="Q23J83"/>
<evidence type="ECO:0000313" key="9">
    <source>
        <dbReference type="Proteomes" id="UP000009168"/>
    </source>
</evidence>
<dbReference type="InterPro" id="IPR036282">
    <property type="entry name" value="Glutathione-S-Trfase_C_sf"/>
</dbReference>
<dbReference type="InParanoid" id="Q23J83"/>
<evidence type="ECO:0000256" key="2">
    <source>
        <dbReference type="ARBA" id="ARBA00005861"/>
    </source>
</evidence>
<dbReference type="PANTHER" id="PTHR11571">
    <property type="entry name" value="GLUTATHIONE S-TRANSFERASE"/>
    <property type="match status" value="1"/>
</dbReference>
<comment type="similarity">
    <text evidence="2">Belongs to the GST superfamily. Mu family.</text>
</comment>
<sequence length="207" mass="24045">MSNNDTLILGYWAQPVRAQPIRYILEIGKYPYKENQYKTPAEWFEKDSMSLGLQFPNLPYIIKGDLKITESHNVAQYAIEVSNQCNLQGTGQQKYKIENVRLVADEVMMKVFGAIKLSGEAQTNEFKTNIIPKLTLLQKHLGNKVYFFDNKLSVADIYTYSGLYILKNKFPEQYQPFAATFDPFIKNFESIPQIKEYQSSDRFPKLR</sequence>
<dbReference type="KEGG" id="tet:TTHERM_00490890"/>
<dbReference type="InterPro" id="IPR036249">
    <property type="entry name" value="Thioredoxin-like_sf"/>
</dbReference>
<dbReference type="GO" id="GO:0006749">
    <property type="term" value="P:glutathione metabolic process"/>
    <property type="evidence" value="ECO:0007669"/>
    <property type="project" value="TreeGrafter"/>
</dbReference>
<gene>
    <name evidence="8" type="ORF">TTHERM_00490890</name>
</gene>
<dbReference type="GeneID" id="7836899"/>
<dbReference type="Gene3D" id="1.20.1050.10">
    <property type="match status" value="1"/>
</dbReference>
<dbReference type="eggNOG" id="KOG1695">
    <property type="taxonomic scope" value="Eukaryota"/>
</dbReference>
<dbReference type="EC" id="2.5.1.18" evidence="3"/>
<organism evidence="8 9">
    <name type="scientific">Tetrahymena thermophila (strain SB210)</name>
    <dbReference type="NCBI Taxonomy" id="312017"/>
    <lineage>
        <taxon>Eukaryota</taxon>
        <taxon>Sar</taxon>
        <taxon>Alveolata</taxon>
        <taxon>Ciliophora</taxon>
        <taxon>Intramacronucleata</taxon>
        <taxon>Oligohymenophorea</taxon>
        <taxon>Hymenostomatida</taxon>
        <taxon>Tetrahymenina</taxon>
        <taxon>Tetrahymenidae</taxon>
        <taxon>Tetrahymena</taxon>
    </lineage>
</organism>
<reference evidence="9" key="1">
    <citation type="journal article" date="2006" name="PLoS Biol.">
        <title>Macronuclear genome sequence of the ciliate Tetrahymena thermophila, a model eukaryote.</title>
        <authorList>
            <person name="Eisen J.A."/>
            <person name="Coyne R.S."/>
            <person name="Wu M."/>
            <person name="Wu D."/>
            <person name="Thiagarajan M."/>
            <person name="Wortman J.R."/>
            <person name="Badger J.H."/>
            <person name="Ren Q."/>
            <person name="Amedeo P."/>
            <person name="Jones K.M."/>
            <person name="Tallon L.J."/>
            <person name="Delcher A.L."/>
            <person name="Salzberg S.L."/>
            <person name="Silva J.C."/>
            <person name="Haas B.J."/>
            <person name="Majoros W.H."/>
            <person name="Farzad M."/>
            <person name="Carlton J.M."/>
            <person name="Smith R.K. Jr."/>
            <person name="Garg J."/>
            <person name="Pearlman R.E."/>
            <person name="Karrer K.M."/>
            <person name="Sun L."/>
            <person name="Manning G."/>
            <person name="Elde N.C."/>
            <person name="Turkewitz A.P."/>
            <person name="Asai D.J."/>
            <person name="Wilkes D.E."/>
            <person name="Wang Y."/>
            <person name="Cai H."/>
            <person name="Collins K."/>
            <person name="Stewart B.A."/>
            <person name="Lee S.R."/>
            <person name="Wilamowska K."/>
            <person name="Weinberg Z."/>
            <person name="Ruzzo W.L."/>
            <person name="Wloga D."/>
            <person name="Gaertig J."/>
            <person name="Frankel J."/>
            <person name="Tsao C.-C."/>
            <person name="Gorovsky M.A."/>
            <person name="Keeling P.J."/>
            <person name="Waller R.F."/>
            <person name="Patron N.J."/>
            <person name="Cherry J.M."/>
            <person name="Stover N.A."/>
            <person name="Krieger C.J."/>
            <person name="del Toro C."/>
            <person name="Ryder H.F."/>
            <person name="Williamson S.C."/>
            <person name="Barbeau R.A."/>
            <person name="Hamilton E.P."/>
            <person name="Orias E."/>
        </authorList>
    </citation>
    <scope>NUCLEOTIDE SEQUENCE [LARGE SCALE GENOMIC DNA]</scope>
    <source>
        <strain evidence="9">SB210</strain>
    </source>
</reference>
<accession>Q23J83</accession>
<dbReference type="Proteomes" id="UP000009168">
    <property type="component" value="Unassembled WGS sequence"/>
</dbReference>
<evidence type="ECO:0000256" key="5">
    <source>
        <dbReference type="ARBA" id="ARBA00047960"/>
    </source>
</evidence>
<dbReference type="Pfam" id="PF14497">
    <property type="entry name" value="GST_C_3"/>
    <property type="match status" value="1"/>
</dbReference>
<feature type="domain" description="GST C-terminal" evidence="7">
    <location>
        <begin position="90"/>
        <end position="207"/>
    </location>
</feature>
<dbReference type="SUPFAM" id="SSF52833">
    <property type="entry name" value="Thioredoxin-like"/>
    <property type="match status" value="1"/>
</dbReference>
<dbReference type="PANTHER" id="PTHR11571:SF222">
    <property type="entry name" value="GLUTATHIONE TRANSFERASE"/>
    <property type="match status" value="1"/>
</dbReference>
<evidence type="ECO:0000313" key="8">
    <source>
        <dbReference type="EMBL" id="EAR96621.1"/>
    </source>
</evidence>
<dbReference type="InterPro" id="IPR050213">
    <property type="entry name" value="GST_superfamily"/>
</dbReference>
<evidence type="ECO:0000259" key="7">
    <source>
        <dbReference type="PROSITE" id="PS50405"/>
    </source>
</evidence>
<dbReference type="RefSeq" id="XP_001016866.1">
    <property type="nucleotide sequence ID" value="XM_001016866.1"/>
</dbReference>
<evidence type="ECO:0000259" key="6">
    <source>
        <dbReference type="PROSITE" id="PS50404"/>
    </source>
</evidence>
<protein>
    <recommendedName>
        <fullName evidence="3">glutathione transferase</fullName>
        <ecNumber evidence="3">2.5.1.18</ecNumber>
    </recommendedName>
</protein>
<dbReference type="InterPro" id="IPR010987">
    <property type="entry name" value="Glutathione-S-Trfase_C-like"/>
</dbReference>
<comment type="catalytic activity">
    <reaction evidence="5">
        <text>RX + glutathione = an S-substituted glutathione + a halide anion + H(+)</text>
        <dbReference type="Rhea" id="RHEA:16437"/>
        <dbReference type="ChEBI" id="CHEBI:15378"/>
        <dbReference type="ChEBI" id="CHEBI:16042"/>
        <dbReference type="ChEBI" id="CHEBI:17792"/>
        <dbReference type="ChEBI" id="CHEBI:57925"/>
        <dbReference type="ChEBI" id="CHEBI:90779"/>
        <dbReference type="EC" id="2.5.1.18"/>
    </reaction>
</comment>
<dbReference type="STRING" id="312017.Q23J83"/>
<comment type="function">
    <text evidence="1">Conjugation of reduced glutathione to a wide number of exogenous and endogenous hydrophobic electrophiles.</text>
</comment>
<dbReference type="SUPFAM" id="SSF47616">
    <property type="entry name" value="GST C-terminal domain-like"/>
    <property type="match status" value="1"/>
</dbReference>